<dbReference type="CDD" id="cd04301">
    <property type="entry name" value="NAT_SF"/>
    <property type="match status" value="1"/>
</dbReference>
<dbReference type="Gene3D" id="3.40.630.30">
    <property type="match status" value="1"/>
</dbReference>
<proteinExistence type="predicted"/>
<dbReference type="EMBL" id="SJTH01000035">
    <property type="protein sequence ID" value="TCJ02318.1"/>
    <property type="molecule type" value="Genomic_DNA"/>
</dbReference>
<protein>
    <submittedName>
        <fullName evidence="2">GNAT family N-acetyltransferase</fullName>
    </submittedName>
</protein>
<dbReference type="InterPro" id="IPR016181">
    <property type="entry name" value="Acyl_CoA_acyltransferase"/>
</dbReference>
<dbReference type="PANTHER" id="PTHR43415:SF3">
    <property type="entry name" value="GNAT-FAMILY ACETYLTRANSFERASE"/>
    <property type="match status" value="1"/>
</dbReference>
<keyword evidence="3" id="KW-1185">Reference proteome</keyword>
<feature type="domain" description="N-acetyltransferase" evidence="1">
    <location>
        <begin position="15"/>
        <end position="181"/>
    </location>
</feature>
<evidence type="ECO:0000259" key="1">
    <source>
        <dbReference type="PROSITE" id="PS51186"/>
    </source>
</evidence>
<evidence type="ECO:0000313" key="2">
    <source>
        <dbReference type="EMBL" id="TCJ02318.1"/>
    </source>
</evidence>
<dbReference type="Proteomes" id="UP000293846">
    <property type="component" value="Unassembled WGS sequence"/>
</dbReference>
<sequence length="181" mass="20637">MLITKQEFEVNGVTYIIRSVTANDAQALSNLRVQIDGETENMDREKGEGFIDAAGFEKLIHTDTESNRNLFLVAEVRDRVVGFSRCEGNQLKRFSHKIEFGVCVIKEYWGYGIGKNLLKESISWADSNGLKKITLQVLETNDKAIKLYQKLGFEIEGILKKDKILSDGNYYNTIIMGRFKE</sequence>
<accession>A0A4R1AQR1</accession>
<dbReference type="GO" id="GO:0016747">
    <property type="term" value="F:acyltransferase activity, transferring groups other than amino-acyl groups"/>
    <property type="evidence" value="ECO:0007669"/>
    <property type="project" value="InterPro"/>
</dbReference>
<organism evidence="2 3">
    <name type="scientific">Cytobacillus praedii</name>
    <dbReference type="NCBI Taxonomy" id="1742358"/>
    <lineage>
        <taxon>Bacteria</taxon>
        <taxon>Bacillati</taxon>
        <taxon>Bacillota</taxon>
        <taxon>Bacilli</taxon>
        <taxon>Bacillales</taxon>
        <taxon>Bacillaceae</taxon>
        <taxon>Cytobacillus</taxon>
    </lineage>
</organism>
<reference evidence="2 3" key="1">
    <citation type="submission" date="2019-03" db="EMBL/GenBank/DDBJ databases">
        <authorList>
            <person name="Jensen L."/>
            <person name="Storgaard J."/>
            <person name="Sulaj E."/>
            <person name="Schramm A."/>
            <person name="Marshall I.P.G."/>
        </authorList>
    </citation>
    <scope>NUCLEOTIDE SEQUENCE [LARGE SCALE GENOMIC DNA]</scope>
    <source>
        <strain evidence="2 3">2017H2G3</strain>
    </source>
</reference>
<dbReference type="InterPro" id="IPR000182">
    <property type="entry name" value="GNAT_dom"/>
</dbReference>
<gene>
    <name evidence="2" type="ORF">E0Y62_19970</name>
</gene>
<dbReference type="SUPFAM" id="SSF55729">
    <property type="entry name" value="Acyl-CoA N-acyltransferases (Nat)"/>
    <property type="match status" value="1"/>
</dbReference>
<dbReference type="STRING" id="1742358.GCA_001439605_02637"/>
<name>A0A4R1AQR1_9BACI</name>
<dbReference type="AlphaFoldDB" id="A0A4R1AQR1"/>
<dbReference type="OrthoDB" id="948250at2"/>
<comment type="caution">
    <text evidence="2">The sequence shown here is derived from an EMBL/GenBank/DDBJ whole genome shotgun (WGS) entry which is preliminary data.</text>
</comment>
<dbReference type="Pfam" id="PF00583">
    <property type="entry name" value="Acetyltransf_1"/>
    <property type="match status" value="1"/>
</dbReference>
<keyword evidence="2" id="KW-0808">Transferase</keyword>
<evidence type="ECO:0000313" key="3">
    <source>
        <dbReference type="Proteomes" id="UP000293846"/>
    </source>
</evidence>
<dbReference type="PANTHER" id="PTHR43415">
    <property type="entry name" value="SPERMIDINE N(1)-ACETYLTRANSFERASE"/>
    <property type="match status" value="1"/>
</dbReference>
<dbReference type="RefSeq" id="WP_131237926.1">
    <property type="nucleotide sequence ID" value="NZ_CP183326.1"/>
</dbReference>
<dbReference type="PROSITE" id="PS51186">
    <property type="entry name" value="GNAT"/>
    <property type="match status" value="1"/>
</dbReference>